<proteinExistence type="predicted"/>
<dbReference type="Gene3D" id="3.40.50.1820">
    <property type="entry name" value="alpha/beta hydrolase"/>
    <property type="match status" value="1"/>
</dbReference>
<dbReference type="SUPFAM" id="SSF53474">
    <property type="entry name" value="alpha/beta-Hydrolases"/>
    <property type="match status" value="1"/>
</dbReference>
<dbReference type="Proteomes" id="UP000239663">
    <property type="component" value="Unassembled WGS sequence"/>
</dbReference>
<dbReference type="Pfam" id="PF22316">
    <property type="entry name" value="ABhydrolase-like_N"/>
    <property type="match status" value="1"/>
</dbReference>
<feature type="domain" description="BCE-2095-like N-terminal" evidence="1">
    <location>
        <begin position="13"/>
        <end position="100"/>
    </location>
</feature>
<organism evidence="2 3">
    <name type="scientific">Pradoshia eiseniae</name>
    <dbReference type="NCBI Taxonomy" id="2064768"/>
    <lineage>
        <taxon>Bacteria</taxon>
        <taxon>Bacillati</taxon>
        <taxon>Bacillota</taxon>
        <taxon>Bacilli</taxon>
        <taxon>Bacillales</taxon>
        <taxon>Bacillaceae</taxon>
        <taxon>Pradoshia</taxon>
    </lineage>
</organism>
<dbReference type="RefSeq" id="WP_104849732.1">
    <property type="nucleotide sequence ID" value="NZ_PKOZ01000006.1"/>
</dbReference>
<keyword evidence="3" id="KW-1185">Reference proteome</keyword>
<dbReference type="InterPro" id="IPR029058">
    <property type="entry name" value="AB_hydrolase_fold"/>
</dbReference>
<evidence type="ECO:0000313" key="3">
    <source>
        <dbReference type="Proteomes" id="UP000239663"/>
    </source>
</evidence>
<sequence>MPTYTHFSSKQQELITLFKNQAYNECHKLLHEMEDEYPLMLDKLAFWKASLHLAEGKKKEAVKTLQLAFDKGYWVSPEMFYMDDEFKALEQLPDFKELIRQFDEALTRKKASSRALLLEKGHPRAKTGIYALHMRYSNAEIFSEIFLDTETENQYAFGFAQSSQAMSSHAYVWDDEIQAKADIEETLSLFQEKHPFDDLIISGGSQGGKLAIELGLTHPSARGFIAVIPYIKDLSKMEKLAKEYRNEAKGVIIAGEQDAAYMQTLKLVQLLEHHHIPHKFISIKGMGHTIPANFTQRLKEAVDYILD</sequence>
<dbReference type="OrthoDB" id="2832922at2"/>
<comment type="caution">
    <text evidence="2">The sequence shown here is derived from an EMBL/GenBank/DDBJ whole genome shotgun (WGS) entry which is preliminary data.</text>
</comment>
<dbReference type="AlphaFoldDB" id="A0A2S7MZ52"/>
<protein>
    <recommendedName>
        <fullName evidence="1">BCE-2095-like N-terminal domain-containing protein</fullName>
    </recommendedName>
</protein>
<evidence type="ECO:0000313" key="2">
    <source>
        <dbReference type="EMBL" id="PQD95027.1"/>
    </source>
</evidence>
<reference evidence="2 3" key="1">
    <citation type="submission" date="2017-12" db="EMBL/GenBank/DDBJ databases">
        <title>Taxonomic description and draft genome of Pradoshia cofamensis Gen. nov., sp. nov., a thermotolerant bacillale isolated from anterior gut of earthworm Eisenia fetida.</title>
        <authorList>
            <person name="Saha T."/>
            <person name="Chakraborty R."/>
        </authorList>
    </citation>
    <scope>NUCLEOTIDE SEQUENCE [LARGE SCALE GENOMIC DNA]</scope>
    <source>
        <strain evidence="2 3">EAG3</strain>
    </source>
</reference>
<accession>A0A2S7MZ52</accession>
<name>A0A2S7MZ52_9BACI</name>
<evidence type="ECO:0000259" key="1">
    <source>
        <dbReference type="Pfam" id="PF22316"/>
    </source>
</evidence>
<dbReference type="InterPro" id="IPR054527">
    <property type="entry name" value="BCE_2095-like_N"/>
</dbReference>
<gene>
    <name evidence="2" type="ORF">CYL18_11905</name>
</gene>
<dbReference type="EMBL" id="PKOZ01000006">
    <property type="protein sequence ID" value="PQD95027.1"/>
    <property type="molecule type" value="Genomic_DNA"/>
</dbReference>